<dbReference type="EMBL" id="JAVDXV010000002">
    <property type="protein sequence ID" value="MDR7332303.1"/>
    <property type="molecule type" value="Genomic_DNA"/>
</dbReference>
<dbReference type="InterPro" id="IPR043714">
    <property type="entry name" value="DUF5655"/>
</dbReference>
<evidence type="ECO:0000313" key="3">
    <source>
        <dbReference type="Proteomes" id="UP001180825"/>
    </source>
</evidence>
<keyword evidence="3" id="KW-1185">Reference proteome</keyword>
<sequence length="194" mass="20378">MADPQAALVTQLRNIQARTGKTIPALHELLTASGLQKTGERRSLLMEQLGLGYGDANTVALLMGKPLPPLDGSAPPPPAAVVGDVLDALYSGKKAGLRPLHDAVMALVAPMGVFEQAPKKTYISLRRKKQFAMLGPATQTAVELGLNVKDLPPAARLKAVPAGGMCQYTVRFSALDEVDAELAGWLRAAFDAAG</sequence>
<evidence type="ECO:0000259" key="1">
    <source>
        <dbReference type="Pfam" id="PF18899"/>
    </source>
</evidence>
<dbReference type="RefSeq" id="WP_310326638.1">
    <property type="nucleotide sequence ID" value="NZ_JAVDXV010000002.1"/>
</dbReference>
<comment type="caution">
    <text evidence="2">The sequence shown here is derived from an EMBL/GenBank/DDBJ whole genome shotgun (WGS) entry which is preliminary data.</text>
</comment>
<accession>A0ABU2A530</accession>
<dbReference type="Pfam" id="PF14117">
    <property type="entry name" value="DUF4287"/>
    <property type="match status" value="1"/>
</dbReference>
<reference evidence="2 3" key="1">
    <citation type="submission" date="2023-07" db="EMBL/GenBank/DDBJ databases">
        <title>Sorghum-associated microbial communities from plants grown in Nebraska, USA.</title>
        <authorList>
            <person name="Schachtman D."/>
        </authorList>
    </citation>
    <scope>NUCLEOTIDE SEQUENCE [LARGE SCALE GENOMIC DNA]</scope>
    <source>
        <strain evidence="2 3">BE316</strain>
    </source>
</reference>
<dbReference type="InterPro" id="IPR025629">
    <property type="entry name" value="DUF4287"/>
</dbReference>
<name>A0ABU2A530_9BURK</name>
<dbReference type="Proteomes" id="UP001180825">
    <property type="component" value="Unassembled WGS sequence"/>
</dbReference>
<evidence type="ECO:0000313" key="2">
    <source>
        <dbReference type="EMBL" id="MDR7332303.1"/>
    </source>
</evidence>
<gene>
    <name evidence="2" type="ORF">J2X21_001429</name>
</gene>
<proteinExistence type="predicted"/>
<feature type="domain" description="DUF5655" evidence="1">
    <location>
        <begin position="87"/>
        <end position="191"/>
    </location>
</feature>
<organism evidence="2 3">
    <name type="scientific">Roseateles asaccharophilus</name>
    <dbReference type="NCBI Taxonomy" id="582607"/>
    <lineage>
        <taxon>Bacteria</taxon>
        <taxon>Pseudomonadati</taxon>
        <taxon>Pseudomonadota</taxon>
        <taxon>Betaproteobacteria</taxon>
        <taxon>Burkholderiales</taxon>
        <taxon>Sphaerotilaceae</taxon>
        <taxon>Roseateles</taxon>
    </lineage>
</organism>
<protein>
    <recommendedName>
        <fullName evidence="1">DUF5655 domain-containing protein</fullName>
    </recommendedName>
</protein>
<dbReference type="Pfam" id="PF18899">
    <property type="entry name" value="DUF5655"/>
    <property type="match status" value="1"/>
</dbReference>